<accession>A0A6V7U648</accession>
<dbReference type="Proteomes" id="UP000580250">
    <property type="component" value="Unassembled WGS sequence"/>
</dbReference>
<sequence length="149" mass="17617">MKLEMFVYFAIIFLIMNEALTLICHRKECTNAQECLYGWDTCNDKYCYLIRAKNTTNPYQFNLRRGCIGDPPLIKYSNELAPFSSLNQCQRILWKDIEFLIKICADTDYCNFCETWVEAIPLKSSSLSSKISFNYKILFLIFFIFFIKI</sequence>
<feature type="transmembrane region" description="Helical" evidence="1">
    <location>
        <begin position="6"/>
        <end position="24"/>
    </location>
</feature>
<evidence type="ECO:0000313" key="2">
    <source>
        <dbReference type="EMBL" id="CAD2147126.1"/>
    </source>
</evidence>
<comment type="caution">
    <text evidence="2">The sequence shown here is derived from an EMBL/GenBank/DDBJ whole genome shotgun (WGS) entry which is preliminary data.</text>
</comment>
<keyword evidence="1" id="KW-0812">Transmembrane</keyword>
<name>A0A6V7U648_MELEN</name>
<dbReference type="EMBL" id="CAJEWN010000038">
    <property type="protein sequence ID" value="CAD2147126.1"/>
    <property type="molecule type" value="Genomic_DNA"/>
</dbReference>
<evidence type="ECO:0000256" key="1">
    <source>
        <dbReference type="SAM" id="Phobius"/>
    </source>
</evidence>
<keyword evidence="1" id="KW-0472">Membrane</keyword>
<proteinExistence type="predicted"/>
<dbReference type="OrthoDB" id="5834533at2759"/>
<reference evidence="2 3" key="1">
    <citation type="submission" date="2020-08" db="EMBL/GenBank/DDBJ databases">
        <authorList>
            <person name="Koutsovoulos G."/>
            <person name="Danchin GJ E."/>
        </authorList>
    </citation>
    <scope>NUCLEOTIDE SEQUENCE [LARGE SCALE GENOMIC DNA]</scope>
</reference>
<gene>
    <name evidence="2" type="ORF">MENT_LOCUS8861</name>
</gene>
<organism evidence="2 3">
    <name type="scientific">Meloidogyne enterolobii</name>
    <name type="common">Root-knot nematode worm</name>
    <name type="synonym">Meloidogyne mayaguensis</name>
    <dbReference type="NCBI Taxonomy" id="390850"/>
    <lineage>
        <taxon>Eukaryota</taxon>
        <taxon>Metazoa</taxon>
        <taxon>Ecdysozoa</taxon>
        <taxon>Nematoda</taxon>
        <taxon>Chromadorea</taxon>
        <taxon>Rhabditida</taxon>
        <taxon>Tylenchina</taxon>
        <taxon>Tylenchomorpha</taxon>
        <taxon>Tylenchoidea</taxon>
        <taxon>Meloidogynidae</taxon>
        <taxon>Meloidogyninae</taxon>
        <taxon>Meloidogyne</taxon>
    </lineage>
</organism>
<feature type="transmembrane region" description="Helical" evidence="1">
    <location>
        <begin position="131"/>
        <end position="147"/>
    </location>
</feature>
<dbReference type="AlphaFoldDB" id="A0A6V7U648"/>
<keyword evidence="1" id="KW-1133">Transmembrane helix</keyword>
<evidence type="ECO:0000313" key="3">
    <source>
        <dbReference type="Proteomes" id="UP000580250"/>
    </source>
</evidence>
<protein>
    <submittedName>
        <fullName evidence="2">Uncharacterized protein</fullName>
    </submittedName>
</protein>